<sequence>MAQPTAPLDRRRLFALLSPAYLWLLVAVFLPLSAMLFFSFLTDLPHDAPGLGGTLGNYNQFLMNPTYSTLLWKSLKLGFTVTLVCILIGYPCALVLARTIKGRVRETLFLLVILPFWPNSLVRIFSWAIVLRGNGVLERGLEFIMPFDIQLNLMFTTEAVVIGLVHSFLPYVILTSYLALQAIDDDIVDAARSMSASRMTILWRLLLPLSLPGLLAGAVLVFVPVVGSFMEPRILGGRMGTYFGTVIEDQFVAVYNWPLGAALSFILLAVVLLVLALSSPILKGPEHEGFRSFADRSLLAGADPRVPLRADPCYGDDVL</sequence>
<keyword evidence="7 8" id="KW-0472">Membrane</keyword>
<feature type="transmembrane region" description="Helical" evidence="8">
    <location>
        <begin position="259"/>
        <end position="282"/>
    </location>
</feature>
<reference evidence="11" key="1">
    <citation type="journal article" date="2019" name="Microbiol. Resour. Announc.">
        <title>Complete Genome Sequence of Halomonas olivaria, a Moderately Halophilic Bacterium Isolated from Olive Processing Effluents, Obtained by Nanopore Sequencing.</title>
        <authorList>
            <person name="Nagata S."/>
            <person name="Ii K.M."/>
            <person name="Tsukimi T."/>
            <person name="Miura M.C."/>
            <person name="Galipon J."/>
            <person name="Arakawa K."/>
        </authorList>
    </citation>
    <scope>NUCLEOTIDE SEQUENCE [LARGE SCALE GENOMIC DNA]</scope>
    <source>
        <strain evidence="11">TYRC17</strain>
    </source>
</reference>
<dbReference type="Pfam" id="PF00528">
    <property type="entry name" value="BPD_transp_1"/>
    <property type="match status" value="1"/>
</dbReference>
<dbReference type="InterPro" id="IPR000515">
    <property type="entry name" value="MetI-like"/>
</dbReference>
<feature type="transmembrane region" description="Helical" evidence="8">
    <location>
        <begin position="20"/>
        <end position="41"/>
    </location>
</feature>
<keyword evidence="11" id="KW-1185">Reference proteome</keyword>
<dbReference type="EMBL" id="AP019416">
    <property type="protein sequence ID" value="BBI49923.1"/>
    <property type="molecule type" value="Genomic_DNA"/>
</dbReference>
<evidence type="ECO:0000259" key="9">
    <source>
        <dbReference type="PROSITE" id="PS50928"/>
    </source>
</evidence>
<dbReference type="PROSITE" id="PS50928">
    <property type="entry name" value="ABC_TM1"/>
    <property type="match status" value="1"/>
</dbReference>
<evidence type="ECO:0000256" key="1">
    <source>
        <dbReference type="ARBA" id="ARBA00004651"/>
    </source>
</evidence>
<name>A0ABM7GHD4_9GAMM</name>
<protein>
    <submittedName>
        <fullName evidence="10">Peptide ABC transporter permease</fullName>
    </submittedName>
</protein>
<dbReference type="InterPro" id="IPR035906">
    <property type="entry name" value="MetI-like_sf"/>
</dbReference>
<feature type="transmembrane region" description="Helical" evidence="8">
    <location>
        <begin position="77"/>
        <end position="96"/>
    </location>
</feature>
<keyword evidence="3 8" id="KW-0813">Transport</keyword>
<gene>
    <name evidence="10" type="ORF">HORIV_23440</name>
</gene>
<dbReference type="PANTHER" id="PTHR42929:SF1">
    <property type="entry name" value="INNER MEMBRANE ABC TRANSPORTER PERMEASE PROTEIN YDCU-RELATED"/>
    <property type="match status" value="1"/>
</dbReference>
<evidence type="ECO:0000256" key="2">
    <source>
        <dbReference type="ARBA" id="ARBA00007069"/>
    </source>
</evidence>
<dbReference type="Gene3D" id="1.10.3720.10">
    <property type="entry name" value="MetI-like"/>
    <property type="match status" value="1"/>
</dbReference>
<evidence type="ECO:0000256" key="7">
    <source>
        <dbReference type="ARBA" id="ARBA00023136"/>
    </source>
</evidence>
<dbReference type="SUPFAM" id="SSF161098">
    <property type="entry name" value="MetI-like"/>
    <property type="match status" value="1"/>
</dbReference>
<feature type="transmembrane region" description="Helical" evidence="8">
    <location>
        <begin position="201"/>
        <end position="223"/>
    </location>
</feature>
<feature type="transmembrane region" description="Helical" evidence="8">
    <location>
        <begin position="159"/>
        <end position="180"/>
    </location>
</feature>
<evidence type="ECO:0000256" key="3">
    <source>
        <dbReference type="ARBA" id="ARBA00022448"/>
    </source>
</evidence>
<dbReference type="CDD" id="cd06261">
    <property type="entry name" value="TM_PBP2"/>
    <property type="match status" value="1"/>
</dbReference>
<feature type="transmembrane region" description="Helical" evidence="8">
    <location>
        <begin position="108"/>
        <end position="130"/>
    </location>
</feature>
<feature type="domain" description="ABC transmembrane type-1" evidence="9">
    <location>
        <begin position="71"/>
        <end position="278"/>
    </location>
</feature>
<evidence type="ECO:0000313" key="10">
    <source>
        <dbReference type="EMBL" id="BBI49923.1"/>
    </source>
</evidence>
<evidence type="ECO:0000313" key="11">
    <source>
        <dbReference type="Proteomes" id="UP000289555"/>
    </source>
</evidence>
<evidence type="ECO:0000256" key="4">
    <source>
        <dbReference type="ARBA" id="ARBA00022475"/>
    </source>
</evidence>
<dbReference type="Proteomes" id="UP000289555">
    <property type="component" value="Chromosome"/>
</dbReference>
<keyword evidence="6 8" id="KW-1133">Transmembrane helix</keyword>
<accession>A0ABM7GHD4</accession>
<keyword evidence="4" id="KW-1003">Cell membrane</keyword>
<evidence type="ECO:0000256" key="5">
    <source>
        <dbReference type="ARBA" id="ARBA00022692"/>
    </source>
</evidence>
<proteinExistence type="inferred from homology"/>
<evidence type="ECO:0000256" key="6">
    <source>
        <dbReference type="ARBA" id="ARBA00022989"/>
    </source>
</evidence>
<comment type="subcellular location">
    <subcellularLocation>
        <location evidence="1 8">Cell membrane</location>
        <topology evidence="1 8">Multi-pass membrane protein</topology>
    </subcellularLocation>
</comment>
<keyword evidence="5 8" id="KW-0812">Transmembrane</keyword>
<dbReference type="PANTHER" id="PTHR42929">
    <property type="entry name" value="INNER MEMBRANE ABC TRANSPORTER PERMEASE PROTEIN YDCU-RELATED-RELATED"/>
    <property type="match status" value="1"/>
</dbReference>
<comment type="similarity">
    <text evidence="2">Belongs to the binding-protein-dependent transport system permease family. CysTW subfamily.</text>
</comment>
<evidence type="ECO:0000256" key="8">
    <source>
        <dbReference type="RuleBase" id="RU363032"/>
    </source>
</evidence>
<organism evidence="10 11">
    <name type="scientific">Vreelandella olivaria</name>
    <dbReference type="NCBI Taxonomy" id="390919"/>
    <lineage>
        <taxon>Bacteria</taxon>
        <taxon>Pseudomonadati</taxon>
        <taxon>Pseudomonadota</taxon>
        <taxon>Gammaproteobacteria</taxon>
        <taxon>Oceanospirillales</taxon>
        <taxon>Halomonadaceae</taxon>
        <taxon>Vreelandella</taxon>
    </lineage>
</organism>